<comment type="caution">
    <text evidence="2">The sequence shown here is derived from an EMBL/GenBank/DDBJ whole genome shotgun (WGS) entry which is preliminary data.</text>
</comment>
<reference evidence="2 3" key="1">
    <citation type="submission" date="2016-12" db="EMBL/GenBank/DDBJ databases">
        <title>The genomes of Aspergillus section Nigri reveals drivers in fungal speciation.</title>
        <authorList>
            <consortium name="DOE Joint Genome Institute"/>
            <person name="Vesth T.C."/>
            <person name="Nybo J."/>
            <person name="Theobald S."/>
            <person name="Brandl J."/>
            <person name="Frisvad J.C."/>
            <person name="Nielsen K.F."/>
            <person name="Lyhne E.K."/>
            <person name="Kogle M.E."/>
            <person name="Kuo A."/>
            <person name="Riley R."/>
            <person name="Clum A."/>
            <person name="Nolan M."/>
            <person name="Lipzen A."/>
            <person name="Salamov A."/>
            <person name="Henrissat B."/>
            <person name="Wiebenga A."/>
            <person name="De Vries R.P."/>
            <person name="Grigoriev I.V."/>
            <person name="Mortensen U.H."/>
            <person name="Andersen M.R."/>
            <person name="Baker S.E."/>
        </authorList>
    </citation>
    <scope>NUCLEOTIDE SEQUENCE [LARGE SCALE GENOMIC DNA]</scope>
    <source>
        <strain evidence="2 3">CBS 117.55</strain>
    </source>
</reference>
<evidence type="ECO:0000313" key="3">
    <source>
        <dbReference type="Proteomes" id="UP000247233"/>
    </source>
</evidence>
<organism evidence="2 3">
    <name type="scientific">Aspergillus heteromorphus CBS 117.55</name>
    <dbReference type="NCBI Taxonomy" id="1448321"/>
    <lineage>
        <taxon>Eukaryota</taxon>
        <taxon>Fungi</taxon>
        <taxon>Dikarya</taxon>
        <taxon>Ascomycota</taxon>
        <taxon>Pezizomycotina</taxon>
        <taxon>Eurotiomycetes</taxon>
        <taxon>Eurotiomycetidae</taxon>
        <taxon>Eurotiales</taxon>
        <taxon>Aspergillaceae</taxon>
        <taxon>Aspergillus</taxon>
        <taxon>Aspergillus subgen. Circumdati</taxon>
    </lineage>
</organism>
<dbReference type="EMBL" id="MSFL01000034">
    <property type="protein sequence ID" value="PWY69129.1"/>
    <property type="molecule type" value="Genomic_DNA"/>
</dbReference>
<protein>
    <submittedName>
        <fullName evidence="2">Uncharacterized protein</fullName>
    </submittedName>
</protein>
<dbReference type="VEuPathDB" id="FungiDB:BO70DRAFT_150302"/>
<feature type="compositionally biased region" description="Low complexity" evidence="1">
    <location>
        <begin position="8"/>
        <end position="21"/>
    </location>
</feature>
<evidence type="ECO:0000256" key="1">
    <source>
        <dbReference type="SAM" id="MobiDB-lite"/>
    </source>
</evidence>
<sequence>MDTKSIKPALPSSLPHPASTPNLSPDPTPQTPTSQASQSVDTPHHITAHLPRGLPGPAGSRRSVARVPDIQSRTRTQTQSDSDSEADIDIIRVLHTLPATLRGGQKQK</sequence>
<accession>A0A317V6P6</accession>
<keyword evidence="3" id="KW-1185">Reference proteome</keyword>
<dbReference type="GeneID" id="37060436"/>
<evidence type="ECO:0000313" key="2">
    <source>
        <dbReference type="EMBL" id="PWY69129.1"/>
    </source>
</evidence>
<dbReference type="RefSeq" id="XP_025395485.1">
    <property type="nucleotide sequence ID" value="XM_025538199.1"/>
</dbReference>
<dbReference type="Proteomes" id="UP000247233">
    <property type="component" value="Unassembled WGS sequence"/>
</dbReference>
<dbReference type="AlphaFoldDB" id="A0A317V6P6"/>
<name>A0A317V6P6_9EURO</name>
<gene>
    <name evidence="2" type="ORF">BO70DRAFT_150302</name>
</gene>
<proteinExistence type="predicted"/>
<feature type="region of interest" description="Disordered" evidence="1">
    <location>
        <begin position="1"/>
        <end position="87"/>
    </location>
</feature>